<accession>N6U3N0</accession>
<dbReference type="InterPro" id="IPR050910">
    <property type="entry name" value="JMJD6_ArgDemeth/LysHydrox"/>
</dbReference>
<dbReference type="PANTHER" id="PTHR12480:SF6">
    <property type="entry name" value="2-OXOGLUTARATE AND IRON-DEPENDENT OXYGENASE JMJD4"/>
    <property type="match status" value="1"/>
</dbReference>
<dbReference type="GO" id="GO:0045905">
    <property type="term" value="P:positive regulation of translational termination"/>
    <property type="evidence" value="ECO:0007669"/>
    <property type="project" value="TreeGrafter"/>
</dbReference>
<feature type="non-terminal residue" evidence="5">
    <location>
        <position position="1"/>
    </location>
</feature>
<comment type="similarity">
    <text evidence="1">Belongs to the JMJD6 family.</text>
</comment>
<feature type="domain" description="JmjC" evidence="4">
    <location>
        <begin position="124"/>
        <end position="272"/>
    </location>
</feature>
<dbReference type="GO" id="GO:0005634">
    <property type="term" value="C:nucleus"/>
    <property type="evidence" value="ECO:0007669"/>
    <property type="project" value="TreeGrafter"/>
</dbReference>
<dbReference type="PANTHER" id="PTHR12480">
    <property type="entry name" value="ARGININE DEMETHYLASE AND LYSYL-HYDROXYLASE JMJD"/>
    <property type="match status" value="1"/>
</dbReference>
<dbReference type="OrthoDB" id="203487at2759"/>
<evidence type="ECO:0000256" key="2">
    <source>
        <dbReference type="ARBA" id="ARBA00047762"/>
    </source>
</evidence>
<dbReference type="InterPro" id="IPR041667">
    <property type="entry name" value="Cupin_8"/>
</dbReference>
<sequence length="391" mass="46351">MEFEISPTLAQKEIIQNECLTVPVLQQENLSYQDFFEQFMVKNLPCIIKNVARDWQATNKWVNEDQPQWQHLNTKYGHTKVIIYNCSQKYFNSQKCRESTLDEYLALIRNPTEDIYYLKDWHLKLQCKTDNFYQVPVYFASDWLNEYFTECTDDDYRFVYMGQKSSWTPLHADVFNSFSWSVNVCGQKRWIFFPPGEELLLRDSLNNIPYDIKEIPKSRKCFEVIQNAGDAIFVPSGWYHQVWNLKDTISINHNWVNGCNIYSMWSCLKNSLEATKREIDDCKEMDNFEEHCQTMLDALFGINYNKFYTFLEFIANRRLNVLKTGNKTGLYHGHIIGINHAVFDLNQICKVLGEFLSCDHVNKSQYFHKAQSLLHEVFDIIKKRNTKHVIV</sequence>
<evidence type="ECO:0000313" key="5">
    <source>
        <dbReference type="EMBL" id="ENN75226.1"/>
    </source>
</evidence>
<dbReference type="GO" id="GO:0043565">
    <property type="term" value="F:sequence-specific DNA binding"/>
    <property type="evidence" value="ECO:0007669"/>
    <property type="project" value="TreeGrafter"/>
</dbReference>
<evidence type="ECO:0000256" key="3">
    <source>
        <dbReference type="ARBA" id="ARBA00082904"/>
    </source>
</evidence>
<dbReference type="Proteomes" id="UP000019118">
    <property type="component" value="Unassembled WGS sequence"/>
</dbReference>
<evidence type="ECO:0000313" key="7">
    <source>
        <dbReference type="Proteomes" id="UP000019118"/>
    </source>
</evidence>
<dbReference type="PROSITE" id="PS51184">
    <property type="entry name" value="JMJC"/>
    <property type="match status" value="1"/>
</dbReference>
<dbReference type="InterPro" id="IPR003347">
    <property type="entry name" value="JmjC_dom"/>
</dbReference>
<reference evidence="6" key="2">
    <citation type="submission" date="2024-08" db="UniProtKB">
        <authorList>
            <consortium name="EnsemblMetazoa"/>
        </authorList>
    </citation>
    <scope>IDENTIFICATION</scope>
</reference>
<dbReference type="HOGENOM" id="CLU_016785_2_2_1"/>
<dbReference type="OMA" id="TNIVGHK"/>
<reference evidence="5 7" key="1">
    <citation type="journal article" date="2013" name="Genome Biol.">
        <title>Draft genome of the mountain pine beetle, Dendroctonus ponderosae Hopkins, a major forest pest.</title>
        <authorList>
            <person name="Keeling C.I."/>
            <person name="Yuen M.M."/>
            <person name="Liao N.Y."/>
            <person name="Docking T.R."/>
            <person name="Chan S.K."/>
            <person name="Taylor G.A."/>
            <person name="Palmquist D.L."/>
            <person name="Jackman S.D."/>
            <person name="Nguyen A."/>
            <person name="Li M."/>
            <person name="Henderson H."/>
            <person name="Janes J.K."/>
            <person name="Zhao Y."/>
            <person name="Pandoh P."/>
            <person name="Moore R."/>
            <person name="Sperling F.A."/>
            <person name="Huber D.P."/>
            <person name="Birol I."/>
            <person name="Jones S.J."/>
            <person name="Bohlmann J."/>
        </authorList>
    </citation>
    <scope>NUCLEOTIDE SEQUENCE</scope>
</reference>
<dbReference type="SMART" id="SM00558">
    <property type="entry name" value="JmjC"/>
    <property type="match status" value="1"/>
</dbReference>
<dbReference type="AlphaFoldDB" id="N6U3N0"/>
<dbReference type="EnsemblMetazoa" id="XM_019907894.1">
    <property type="protein sequence ID" value="XP_019763453.1"/>
    <property type="gene ID" value="LOC109539849"/>
</dbReference>
<gene>
    <name evidence="6" type="primary">109539849</name>
    <name evidence="5" type="ORF">YQE_08236</name>
</gene>
<dbReference type="GO" id="GO:0016706">
    <property type="term" value="F:2-oxoglutarate-dependent dioxygenase activity"/>
    <property type="evidence" value="ECO:0007669"/>
    <property type="project" value="TreeGrafter"/>
</dbReference>
<dbReference type="Gene3D" id="2.60.120.650">
    <property type="entry name" value="Cupin"/>
    <property type="match status" value="1"/>
</dbReference>
<evidence type="ECO:0000259" key="4">
    <source>
        <dbReference type="PROSITE" id="PS51184"/>
    </source>
</evidence>
<comment type="catalytic activity">
    <reaction evidence="2">
        <text>L-lysyl-[protein] + 2-oxoglutarate + O2 = 4-hydroxy-L-lysyl-[protein] + succinate + CO2</text>
        <dbReference type="Rhea" id="RHEA:57156"/>
        <dbReference type="Rhea" id="RHEA-COMP:9752"/>
        <dbReference type="Rhea" id="RHEA-COMP:15084"/>
        <dbReference type="ChEBI" id="CHEBI:15379"/>
        <dbReference type="ChEBI" id="CHEBI:16526"/>
        <dbReference type="ChEBI" id="CHEBI:16810"/>
        <dbReference type="ChEBI" id="CHEBI:29969"/>
        <dbReference type="ChEBI" id="CHEBI:30031"/>
        <dbReference type="ChEBI" id="CHEBI:141495"/>
    </reaction>
</comment>
<proteinExistence type="inferred from homology"/>
<evidence type="ECO:0000313" key="6">
    <source>
        <dbReference type="EnsemblMetazoa" id="XP_019763453.1"/>
    </source>
</evidence>
<dbReference type="GO" id="GO:0005737">
    <property type="term" value="C:cytoplasm"/>
    <property type="evidence" value="ECO:0007669"/>
    <property type="project" value="TreeGrafter"/>
</dbReference>
<evidence type="ECO:0000256" key="1">
    <source>
        <dbReference type="ARBA" id="ARBA00038068"/>
    </source>
</evidence>
<protein>
    <recommendedName>
        <fullName evidence="3">Jumonji domain-containing protein 4</fullName>
    </recommendedName>
</protein>
<keyword evidence="7" id="KW-1185">Reference proteome</keyword>
<dbReference type="SUPFAM" id="SSF51197">
    <property type="entry name" value="Clavaminate synthase-like"/>
    <property type="match status" value="1"/>
</dbReference>
<organism evidence="5">
    <name type="scientific">Dendroctonus ponderosae</name>
    <name type="common">Mountain pine beetle</name>
    <dbReference type="NCBI Taxonomy" id="77166"/>
    <lineage>
        <taxon>Eukaryota</taxon>
        <taxon>Metazoa</taxon>
        <taxon>Ecdysozoa</taxon>
        <taxon>Arthropoda</taxon>
        <taxon>Hexapoda</taxon>
        <taxon>Insecta</taxon>
        <taxon>Pterygota</taxon>
        <taxon>Neoptera</taxon>
        <taxon>Endopterygota</taxon>
        <taxon>Coleoptera</taxon>
        <taxon>Polyphaga</taxon>
        <taxon>Cucujiformia</taxon>
        <taxon>Curculionidae</taxon>
        <taxon>Scolytinae</taxon>
        <taxon>Dendroctonus</taxon>
    </lineage>
</organism>
<name>N6U3N0_DENPD</name>
<dbReference type="KEGG" id="dpa:109539849"/>
<dbReference type="Pfam" id="PF13621">
    <property type="entry name" value="Cupin_8"/>
    <property type="match status" value="1"/>
</dbReference>
<dbReference type="EMBL" id="KB741018">
    <property type="protein sequence ID" value="ENN75226.1"/>
    <property type="molecule type" value="Genomic_DNA"/>
</dbReference>